<evidence type="ECO:0000313" key="1">
    <source>
        <dbReference type="EMBL" id="KIJ10961.1"/>
    </source>
</evidence>
<dbReference type="AlphaFoldDB" id="A0A0C9TUM8"/>
<protein>
    <submittedName>
        <fullName evidence="1">Uncharacterized protein</fullName>
    </submittedName>
</protein>
<feature type="non-terminal residue" evidence="1">
    <location>
        <position position="1"/>
    </location>
</feature>
<keyword evidence="2" id="KW-1185">Reference proteome</keyword>
<reference evidence="1 2" key="1">
    <citation type="submission" date="2014-06" db="EMBL/GenBank/DDBJ databases">
        <authorList>
            <consortium name="DOE Joint Genome Institute"/>
            <person name="Kuo A."/>
            <person name="Kohler A."/>
            <person name="Nagy L.G."/>
            <person name="Floudas D."/>
            <person name="Copeland A."/>
            <person name="Barry K.W."/>
            <person name="Cichocki N."/>
            <person name="Veneault-Fourrey C."/>
            <person name="LaButti K."/>
            <person name="Lindquist E.A."/>
            <person name="Lipzen A."/>
            <person name="Lundell T."/>
            <person name="Morin E."/>
            <person name="Murat C."/>
            <person name="Sun H."/>
            <person name="Tunlid A."/>
            <person name="Henrissat B."/>
            <person name="Grigoriev I.V."/>
            <person name="Hibbett D.S."/>
            <person name="Martin F."/>
            <person name="Nordberg H.P."/>
            <person name="Cantor M.N."/>
            <person name="Hua S.X."/>
        </authorList>
    </citation>
    <scope>NUCLEOTIDE SEQUENCE [LARGE SCALE GENOMIC DNA]</scope>
    <source>
        <strain evidence="1 2">ATCC 200175</strain>
    </source>
</reference>
<dbReference type="OrthoDB" id="2639189at2759"/>
<name>A0A0C9TUM8_PAXIN</name>
<proteinExistence type="predicted"/>
<gene>
    <name evidence="1" type="ORF">PAXINDRAFT_85261</name>
</gene>
<dbReference type="HOGENOM" id="CLU_2278345_0_0_1"/>
<dbReference type="Proteomes" id="UP000053647">
    <property type="component" value="Unassembled WGS sequence"/>
</dbReference>
<organism evidence="1 2">
    <name type="scientific">Paxillus involutus ATCC 200175</name>
    <dbReference type="NCBI Taxonomy" id="664439"/>
    <lineage>
        <taxon>Eukaryota</taxon>
        <taxon>Fungi</taxon>
        <taxon>Dikarya</taxon>
        <taxon>Basidiomycota</taxon>
        <taxon>Agaricomycotina</taxon>
        <taxon>Agaricomycetes</taxon>
        <taxon>Agaricomycetidae</taxon>
        <taxon>Boletales</taxon>
        <taxon>Paxilineae</taxon>
        <taxon>Paxillaceae</taxon>
        <taxon>Paxillus</taxon>
    </lineage>
</organism>
<accession>A0A0C9TUM8</accession>
<evidence type="ECO:0000313" key="2">
    <source>
        <dbReference type="Proteomes" id="UP000053647"/>
    </source>
</evidence>
<reference evidence="2" key="2">
    <citation type="submission" date="2015-01" db="EMBL/GenBank/DDBJ databases">
        <title>Evolutionary Origins and Diversification of the Mycorrhizal Mutualists.</title>
        <authorList>
            <consortium name="DOE Joint Genome Institute"/>
            <consortium name="Mycorrhizal Genomics Consortium"/>
            <person name="Kohler A."/>
            <person name="Kuo A."/>
            <person name="Nagy L.G."/>
            <person name="Floudas D."/>
            <person name="Copeland A."/>
            <person name="Barry K.W."/>
            <person name="Cichocki N."/>
            <person name="Veneault-Fourrey C."/>
            <person name="LaButti K."/>
            <person name="Lindquist E.A."/>
            <person name="Lipzen A."/>
            <person name="Lundell T."/>
            <person name="Morin E."/>
            <person name="Murat C."/>
            <person name="Riley R."/>
            <person name="Ohm R."/>
            <person name="Sun H."/>
            <person name="Tunlid A."/>
            <person name="Henrissat B."/>
            <person name="Grigoriev I.V."/>
            <person name="Hibbett D.S."/>
            <person name="Martin F."/>
        </authorList>
    </citation>
    <scope>NUCLEOTIDE SEQUENCE [LARGE SCALE GENOMIC DNA]</scope>
    <source>
        <strain evidence="2">ATCC 200175</strain>
    </source>
</reference>
<dbReference type="EMBL" id="KN819391">
    <property type="protein sequence ID" value="KIJ10961.1"/>
    <property type="molecule type" value="Genomic_DNA"/>
</dbReference>
<sequence length="124" mass="13806">PTMDLLHYLLERPAVMNEGSIHTLFQFMNTAFPLKDDILLTQSSKYSAHEAPMFLSPVIQQFLSVGCHLTGAEVQDAWILLKEVIWSGAVPMCSDTSSVFERLGGQLGVCKCTPLCLTTTLFRR</sequence>